<accession>W9VC82</accession>
<organism evidence="1 2">
    <name type="scientific">Imhoffiella purpurea</name>
    <dbReference type="NCBI Taxonomy" id="1249627"/>
    <lineage>
        <taxon>Bacteria</taxon>
        <taxon>Pseudomonadati</taxon>
        <taxon>Pseudomonadota</taxon>
        <taxon>Gammaproteobacteria</taxon>
        <taxon>Chromatiales</taxon>
        <taxon>Chromatiaceae</taxon>
        <taxon>Imhoffiella</taxon>
    </lineage>
</organism>
<dbReference type="AlphaFoldDB" id="W9VC82"/>
<dbReference type="Pfam" id="PF04391">
    <property type="entry name" value="DUF533"/>
    <property type="match status" value="1"/>
</dbReference>
<reference evidence="1 2" key="1">
    <citation type="submission" date="2012-11" db="EMBL/GenBank/DDBJ databases">
        <title>Genome assembly of Thiorhodococcus sp. AK35.</title>
        <authorList>
            <person name="Nupur N."/>
            <person name="Khatri I."/>
            <person name="Subramanian S."/>
            <person name="Pinnaka A."/>
        </authorList>
    </citation>
    <scope>NUCLEOTIDE SEQUENCE [LARGE SCALE GENOMIC DNA]</scope>
    <source>
        <strain evidence="1 2">AK35</strain>
    </source>
</reference>
<comment type="caution">
    <text evidence="1">The sequence shown here is derived from an EMBL/GenBank/DDBJ whole genome shotgun (WGS) entry which is preliminary data.</text>
</comment>
<proteinExistence type="predicted"/>
<name>W9VC82_9GAMM</name>
<dbReference type="InterPro" id="IPR007486">
    <property type="entry name" value="YebE"/>
</dbReference>
<dbReference type="CDD" id="cd07178">
    <property type="entry name" value="terB_like_YebE"/>
    <property type="match status" value="1"/>
</dbReference>
<dbReference type="EMBL" id="AONC01000062">
    <property type="protein sequence ID" value="EXJ13652.1"/>
    <property type="molecule type" value="Genomic_DNA"/>
</dbReference>
<protein>
    <recommendedName>
        <fullName evidence="3">Tellurite resistance TerB family protein</fullName>
    </recommendedName>
</protein>
<dbReference type="Gene3D" id="1.10.3680.10">
    <property type="entry name" value="TerB-like"/>
    <property type="match status" value="1"/>
</dbReference>
<dbReference type="OrthoDB" id="5459344at2"/>
<keyword evidence="2" id="KW-1185">Reference proteome</keyword>
<dbReference type="SUPFAM" id="SSF158682">
    <property type="entry name" value="TerB-like"/>
    <property type="match status" value="1"/>
</dbReference>
<evidence type="ECO:0008006" key="3">
    <source>
        <dbReference type="Google" id="ProtNLM"/>
    </source>
</evidence>
<sequence length="263" mass="26645">MANFSDLLGTLLQTNLAPSAGSRMTSALEDLQSTLASGASGQSAGGDMLGSLLGAAREMVGGASQNPLQAGGLGAALGSVLGGGGDSVRGALAGGALAMLASVAMKALSNSGQPGEAEGIAAAPVRPVPSSSVPEPVAPLAAGSAADDRKAELIIKGMINIAKSDGQVDMQEIQRIAGKAETVGMGPEDQAWLMEELHRPLDLDAFVAEIPNPEWAAEIYAASLLAVEIDTQAERDYLVRFAAKTHLHPLVVQHIHQSLGVAL</sequence>
<dbReference type="eggNOG" id="COG2979">
    <property type="taxonomic scope" value="Bacteria"/>
</dbReference>
<dbReference type="STRING" id="1249627.D779_3544"/>
<evidence type="ECO:0000313" key="1">
    <source>
        <dbReference type="EMBL" id="EXJ13652.1"/>
    </source>
</evidence>
<dbReference type="InterPro" id="IPR029024">
    <property type="entry name" value="TerB-like"/>
</dbReference>
<gene>
    <name evidence="1" type="ORF">D779_3544</name>
</gene>
<evidence type="ECO:0000313" key="2">
    <source>
        <dbReference type="Proteomes" id="UP000019460"/>
    </source>
</evidence>
<dbReference type="Proteomes" id="UP000019460">
    <property type="component" value="Unassembled WGS sequence"/>
</dbReference>